<evidence type="ECO:0000259" key="1">
    <source>
        <dbReference type="PROSITE" id="PS50853"/>
    </source>
</evidence>
<dbReference type="InterPro" id="IPR011989">
    <property type="entry name" value="ARM-like"/>
</dbReference>
<dbReference type="InterPro" id="IPR013783">
    <property type="entry name" value="Ig-like_fold"/>
</dbReference>
<reference evidence="2 3" key="1">
    <citation type="journal article" date="2016" name="Nat. Commun.">
        <title>Thousands of microbial genomes shed light on interconnected biogeochemical processes in an aquifer system.</title>
        <authorList>
            <person name="Anantharaman K."/>
            <person name="Brown C.T."/>
            <person name="Hug L.A."/>
            <person name="Sharon I."/>
            <person name="Castelle C.J."/>
            <person name="Probst A.J."/>
            <person name="Thomas B.C."/>
            <person name="Singh A."/>
            <person name="Wilkins M.J."/>
            <person name="Karaoz U."/>
            <person name="Brodie E.L."/>
            <person name="Williams K.H."/>
            <person name="Hubbard S.S."/>
            <person name="Banfield J.F."/>
        </authorList>
    </citation>
    <scope>NUCLEOTIDE SEQUENCE [LARGE SCALE GENOMIC DNA]</scope>
</reference>
<evidence type="ECO:0000313" key="2">
    <source>
        <dbReference type="EMBL" id="OGM01046.1"/>
    </source>
</evidence>
<comment type="caution">
    <text evidence="2">The sequence shown here is derived from an EMBL/GenBank/DDBJ whole genome shotgun (WGS) entry which is preliminary data.</text>
</comment>
<feature type="domain" description="Fibronectin type-III" evidence="1">
    <location>
        <begin position="2004"/>
        <end position="2092"/>
    </location>
</feature>
<dbReference type="Gene3D" id="2.60.40.10">
    <property type="entry name" value="Immunoglobulins"/>
    <property type="match status" value="2"/>
</dbReference>
<gene>
    <name evidence="2" type="ORF">A2008_07670</name>
</gene>
<dbReference type="EMBL" id="MGFH01000244">
    <property type="protein sequence ID" value="OGM01046.1"/>
    <property type="molecule type" value="Genomic_DNA"/>
</dbReference>
<dbReference type="SMART" id="SM00060">
    <property type="entry name" value="FN3"/>
    <property type="match status" value="2"/>
</dbReference>
<dbReference type="InterPro" id="IPR036116">
    <property type="entry name" value="FN3_sf"/>
</dbReference>
<dbReference type="InterPro" id="IPR016024">
    <property type="entry name" value="ARM-type_fold"/>
</dbReference>
<dbReference type="SUPFAM" id="SSF48371">
    <property type="entry name" value="ARM repeat"/>
    <property type="match status" value="1"/>
</dbReference>
<dbReference type="CDD" id="cd00063">
    <property type="entry name" value="FN3"/>
    <property type="match status" value="2"/>
</dbReference>
<dbReference type="Gene3D" id="1.25.10.10">
    <property type="entry name" value="Leucine-rich Repeat Variant"/>
    <property type="match status" value="1"/>
</dbReference>
<organism evidence="2 3">
    <name type="scientific">Candidatus Wallbacteria bacterium GWC2_49_35</name>
    <dbReference type="NCBI Taxonomy" id="1817813"/>
    <lineage>
        <taxon>Bacteria</taxon>
        <taxon>Candidatus Walliibacteriota</taxon>
    </lineage>
</organism>
<proteinExistence type="predicted"/>
<dbReference type="InterPro" id="IPR003961">
    <property type="entry name" value="FN3_dom"/>
</dbReference>
<dbReference type="STRING" id="1817813.A2008_07670"/>
<dbReference type="Proteomes" id="UP000178735">
    <property type="component" value="Unassembled WGS sequence"/>
</dbReference>
<name>A0A1F7WE06_9BACT</name>
<accession>A0A1F7WE06</accession>
<evidence type="ECO:0000313" key="3">
    <source>
        <dbReference type="Proteomes" id="UP000178735"/>
    </source>
</evidence>
<dbReference type="PROSITE" id="PS50853">
    <property type="entry name" value="FN3"/>
    <property type="match status" value="1"/>
</dbReference>
<protein>
    <recommendedName>
        <fullName evidence="1">Fibronectin type-III domain-containing protein</fullName>
    </recommendedName>
</protein>
<dbReference type="SUPFAM" id="SSF49265">
    <property type="entry name" value="Fibronectin type III"/>
    <property type="match status" value="1"/>
</dbReference>
<sequence length="2187" mass="238844">MIKYIRSADVGRRFFAAMLFALIIPAAGLLFFLPQPCAANGFTNSPEPAFDGLAKKWETASAEIELKFKNLTETDLAAIENQIYYLYITKEELGFLVRLLLKSGNEKAVDIAGRVLSDPKFGYIVKMDALSAFSNYIAGAERPGAARAVNILENFVGSPVCKNSKRLFIASLKAMTAKKDKNAETAFMRHFDAEKNTAVKLQLLDKIAEFSDGLDILKKEYEKASAENDMIYRMAVLKVLADIKGDDAFLYLSELMRKAETAGRKGPLYNHITDIAASCADMRFLPVIEKMISSENAAEITKGFEYLSRYSKISATTALSLYGKLSGGSRKNFFFRNLIGLAGSKHLAHLNAPAEEIKATYSILKDALNGSDPALVKQAFGIIWRDLSNIDFKKLAAADIGEDKFLMPLAFYLNGERSHLIDRIKAGVSLETAVAYRDFGGGWYYNFAFDPSEFKTDAELAALFRFIKLQHGTSYDHIIAEIVKTGDAAAIRKLAEFSHECSLDFIEEIKRHIILNIEKPGISTDEFLVEFSGYKTSREYLLELELKKRRDAAGGSLKKYMLALKDASREEISYASAAIGDMIKKSPGELDATLMDDCYPLESKLLLIGAASQRAAELKDIIGKARLQEIIVSAASDARLAAGACSLLARIDASAALDSIKTAMADPACHQSRKETLLGACGEIKTPECAQFLVDTFISPALVPIVNEKEGGGASGNVNGDAAKGGPDFKTARDILFRMDDLSKSAVFGLIKQKPYAAHIFLEYLHGFKDDAAVKYYLDNFDAEKMPAQGLDFLRRNVNESNIDRLKEFYSKRSSDRYARLFAAALFCKNNIPGPAAAEIENKDAIDTAFLNKLFEAGCDYNFITDFYGAKEKYIDALSGRTGKSAYKTERVINRYNDRFEDPFNVEKPLQTVIFFADGRILDEKARQTVISDKTRRSEYLKYLSSGGKTLYDFEENLMIGTLADAGINDAELRELTRISLKENFLKLRAAVKSRLKETFKNAVAKAGASVSKKTDAADLDDTLNALIDCSDIADFEDCAALAGDAVRARAITPVSYAGAVWRLFTPFDAEAAGWRALTIADKSKLVNAMLSSGCFDPAKLFGEKAYLYAPDFNLLSSAEAADVKFLDELIATKKKEGFGYIHDIYTLRLVKTKSAEDKLKFIIDSIADAGENEIYNVLDSFKIYFSTYSGEELKKYFAMHYSDKLDKIKNNEGLLKMTAKSLKGETLRGVINAYAASKENAYDLPRCVFDAYAAGDDPDKYKYLEAFCRSGNYRVKNNSLRALRGSGEKGFAILKSLFESAAAGERDRKYPANEYIGAMAETGSGSALEYLRSIAVDEKFSEYHERAIGEIGEIKTAESLNWLISQLFSHKQSRRVFDALISMGYEMTVELLEAEKKASGKTRAAIDSILFQNSIQKPFLELMAKELNLVYEIGGDFRPPASRLESSSKDVAMPPALLKQAIAAVSGELKKAAAKDPKPDKDKIEFYSYLCLFLSCSEDPEDIKLLIELLGDENYAPNSARTLIASAQDASDELMKAARAEGNPAGLQKRLIGILTAKNVSGARDIYLKALSSADRDLFSAALEAVSKFKIKEAVPVMVSALASADGEDYYLAGSLASFGFESFDPLIDAMAAGGNTIGLYSALGRIIGGAARGAETGDANKMTAALQDKYARYSKENPKISLLIAFLLAGLDEEAALKESMAADGDILTLAGEDIFNYMGRDKFIKLGAEATTPLMNLFAKSVESRSRLRYDILDIIEKTGDTKAAPLLAAFLKTPGEQYIKRRALEVLSKISKDSVMTYLNILSGEKDYQLKLGAAKCLAEMTGTDEFCRAEILKLLHGGLEDEIKAVLAGALAKARYAPASAVMLEAVKNSQSAVLLDAASNALYRLDILDSIRANLKNILKESPKEINQAYAARVLAYYSDSGSVEALNAALENAVGNAGEKAGEFKKIELIKAAAAIKSNKFIGSLSLATADNSERVRSAAALALKIIAGDNFSRYCAPGPPASLKASPLDGAVELSWEAPPDKTVKYYEIYRDGKPIDAKPSGCSYTDKDLKNGKNYVYYLKAVDADSNTGAPCATSTAVPSAPPGPVSGLKLKSGLSYITLEWKYQAPGDNAVEVDHFVVERGSRPIAKIPPASPGYTDYGLSAGKIYAYKVYAVNRMGGSGEKAGASAAPHFNMKGGE</sequence>